<dbReference type="Proteomes" id="UP001595604">
    <property type="component" value="Unassembled WGS sequence"/>
</dbReference>
<accession>A0ABV7IMF5</accession>
<sequence>MTSLAAPQTLSLAEREALMEAALERAAEVIGDLTGPVMERFYARFPEGREAFDRLGLGAVGALEGQMVEQSLFCLMRWLAEPTMIAIMLVSSLPHHQATLGVPVAWVSGMVEEAADLIIETIPADRAGERAVWQAIRAEVVKAIDEAARAG</sequence>
<keyword evidence="2" id="KW-1185">Reference proteome</keyword>
<dbReference type="EMBL" id="JBHRTQ010000004">
    <property type="protein sequence ID" value="MFC3173394.1"/>
    <property type="molecule type" value="Genomic_DNA"/>
</dbReference>
<comment type="caution">
    <text evidence="1">The sequence shown here is derived from an EMBL/GenBank/DDBJ whole genome shotgun (WGS) entry which is preliminary data.</text>
</comment>
<evidence type="ECO:0000313" key="2">
    <source>
        <dbReference type="Proteomes" id="UP001595604"/>
    </source>
</evidence>
<proteinExistence type="predicted"/>
<organism evidence="1 2">
    <name type="scientific">Novosphingobium bradum</name>
    <dbReference type="NCBI Taxonomy" id="1737444"/>
    <lineage>
        <taxon>Bacteria</taxon>
        <taxon>Pseudomonadati</taxon>
        <taxon>Pseudomonadota</taxon>
        <taxon>Alphaproteobacteria</taxon>
        <taxon>Sphingomonadales</taxon>
        <taxon>Sphingomonadaceae</taxon>
        <taxon>Novosphingobium</taxon>
    </lineage>
</organism>
<evidence type="ECO:0008006" key="3">
    <source>
        <dbReference type="Google" id="ProtNLM"/>
    </source>
</evidence>
<protein>
    <recommendedName>
        <fullName evidence="3">Globin</fullName>
    </recommendedName>
</protein>
<evidence type="ECO:0000313" key="1">
    <source>
        <dbReference type="EMBL" id="MFC3173394.1"/>
    </source>
</evidence>
<reference evidence="2" key="1">
    <citation type="journal article" date="2019" name="Int. J. Syst. Evol. Microbiol.">
        <title>The Global Catalogue of Microorganisms (GCM) 10K type strain sequencing project: providing services to taxonomists for standard genome sequencing and annotation.</title>
        <authorList>
            <consortium name="The Broad Institute Genomics Platform"/>
            <consortium name="The Broad Institute Genome Sequencing Center for Infectious Disease"/>
            <person name="Wu L."/>
            <person name="Ma J."/>
        </authorList>
    </citation>
    <scope>NUCLEOTIDE SEQUENCE [LARGE SCALE GENOMIC DNA]</scope>
    <source>
        <strain evidence="2">KCTC 42984</strain>
    </source>
</reference>
<name>A0ABV7IMF5_9SPHN</name>
<dbReference type="RefSeq" id="WP_379508781.1">
    <property type="nucleotide sequence ID" value="NZ_JBHRTQ010000004.1"/>
</dbReference>
<gene>
    <name evidence="1" type="ORF">ACFOD9_03925</name>
</gene>